<dbReference type="Gene3D" id="6.10.340.10">
    <property type="match status" value="1"/>
</dbReference>
<dbReference type="RefSeq" id="WP_013507082.1">
    <property type="nucleotide sequence ID" value="NC_014836.1"/>
</dbReference>
<keyword evidence="5 7" id="KW-0807">Transducer</keyword>
<dbReference type="STRING" id="653733.Selin_2498"/>
<feature type="domain" description="Methyl-accepting transducer" evidence="10">
    <location>
        <begin position="163"/>
        <end position="392"/>
    </location>
</feature>
<dbReference type="CDD" id="cd06225">
    <property type="entry name" value="HAMP"/>
    <property type="match status" value="1"/>
</dbReference>
<proteinExistence type="inferred from homology"/>
<sequence>MKVVPVVMGVLAFTGSAWGVPEDLVTQANIDMLWILIATALVFIMQAGFTLLETGMVRASPEDEEVGLNVSEHGARMSWVDTISTVTSIAGSGDLTQRVEVERGTEIGDVASAFNRFLADLDAKARTLEQASEGNLEQEALSRGPRDVLGNAVDRLLSSLRDVTGKVRQSTDIISTSARELDGSSQELFNSNESLVKLMEHISAKLHNAEQEAQQMKDITLRGAAQVRDTIERMGTITQSLDRLTHLMAKLEDSSNRIGNFIRSIHEVADQTNLLALNAAIEAARAGENGRSFSVVADEVRKLAEMTMMTAKEIDTLSSEMRLRCADAIEQATQSREHTVVISQEARETTATIGSMEQEILSMAGMTQEIMHTIQTHEQTWDSTRNANEKVAQVALRLLNEAGELVDLVSFFDGKTASRGLVSVKP</sequence>
<feature type="domain" description="HAMP" evidence="11">
    <location>
        <begin position="85"/>
        <end position="126"/>
    </location>
</feature>
<feature type="transmembrane region" description="Helical" evidence="9">
    <location>
        <begin position="33"/>
        <end position="52"/>
    </location>
</feature>
<name>E6W5S6_DESIS</name>
<dbReference type="PROSITE" id="PS50111">
    <property type="entry name" value="CHEMOTAXIS_TRANSDUC_2"/>
    <property type="match status" value="1"/>
</dbReference>
<evidence type="ECO:0000256" key="1">
    <source>
        <dbReference type="ARBA" id="ARBA00004141"/>
    </source>
</evidence>
<keyword evidence="13" id="KW-1185">Reference proteome</keyword>
<dbReference type="HOGENOM" id="CLU_643602_0_0_0"/>
<organism evidence="12 13">
    <name type="scientific">Desulfurispirillum indicum (strain ATCC BAA-1389 / DSM 22839 / S5)</name>
    <dbReference type="NCBI Taxonomy" id="653733"/>
    <lineage>
        <taxon>Bacteria</taxon>
        <taxon>Pseudomonadati</taxon>
        <taxon>Chrysiogenota</taxon>
        <taxon>Chrysiogenia</taxon>
        <taxon>Chrysiogenales</taxon>
        <taxon>Chrysiogenaceae</taxon>
        <taxon>Desulfurispirillum</taxon>
    </lineage>
</organism>
<dbReference type="OrthoDB" id="9814202at2"/>
<evidence type="ECO:0000256" key="9">
    <source>
        <dbReference type="SAM" id="Phobius"/>
    </source>
</evidence>
<dbReference type="SMART" id="SM00304">
    <property type="entry name" value="HAMP"/>
    <property type="match status" value="1"/>
</dbReference>
<dbReference type="Proteomes" id="UP000002572">
    <property type="component" value="Chromosome"/>
</dbReference>
<comment type="subcellular location">
    <subcellularLocation>
        <location evidence="1">Membrane</location>
        <topology evidence="1">Multi-pass membrane protein</topology>
    </subcellularLocation>
</comment>
<evidence type="ECO:0000256" key="5">
    <source>
        <dbReference type="ARBA" id="ARBA00023224"/>
    </source>
</evidence>
<keyword evidence="2 9" id="KW-0812">Transmembrane</keyword>
<keyword evidence="8" id="KW-0175">Coiled coil</keyword>
<evidence type="ECO:0000256" key="4">
    <source>
        <dbReference type="ARBA" id="ARBA00023136"/>
    </source>
</evidence>
<gene>
    <name evidence="12" type="ordered locus">Selin_2498</name>
</gene>
<dbReference type="Pfam" id="PF00015">
    <property type="entry name" value="MCPsignal"/>
    <property type="match status" value="1"/>
</dbReference>
<evidence type="ECO:0000256" key="6">
    <source>
        <dbReference type="ARBA" id="ARBA00029447"/>
    </source>
</evidence>
<keyword evidence="3 9" id="KW-1133">Transmembrane helix</keyword>
<dbReference type="SMART" id="SM00283">
    <property type="entry name" value="MA"/>
    <property type="match status" value="1"/>
</dbReference>
<dbReference type="GO" id="GO:0007165">
    <property type="term" value="P:signal transduction"/>
    <property type="evidence" value="ECO:0007669"/>
    <property type="project" value="UniProtKB-KW"/>
</dbReference>
<evidence type="ECO:0000256" key="7">
    <source>
        <dbReference type="PROSITE-ProRule" id="PRU00284"/>
    </source>
</evidence>
<evidence type="ECO:0000313" key="12">
    <source>
        <dbReference type="EMBL" id="ADU67211.1"/>
    </source>
</evidence>
<dbReference type="PANTHER" id="PTHR32089">
    <property type="entry name" value="METHYL-ACCEPTING CHEMOTAXIS PROTEIN MCPB"/>
    <property type="match status" value="1"/>
</dbReference>
<evidence type="ECO:0000259" key="11">
    <source>
        <dbReference type="PROSITE" id="PS50885"/>
    </source>
</evidence>
<evidence type="ECO:0000256" key="8">
    <source>
        <dbReference type="SAM" id="Coils"/>
    </source>
</evidence>
<dbReference type="AlphaFoldDB" id="E6W5S6"/>
<dbReference type="InParanoid" id="E6W5S6"/>
<dbReference type="PANTHER" id="PTHR32089:SF112">
    <property type="entry name" value="LYSOZYME-LIKE PROTEIN-RELATED"/>
    <property type="match status" value="1"/>
</dbReference>
<dbReference type="EMBL" id="CP002432">
    <property type="protein sequence ID" value="ADU67211.1"/>
    <property type="molecule type" value="Genomic_DNA"/>
</dbReference>
<protein>
    <submittedName>
        <fullName evidence="12">Chemotaxis sensory transducer</fullName>
    </submittedName>
</protein>
<comment type="similarity">
    <text evidence="6">Belongs to the methyl-accepting chemotaxis (MCP) protein family.</text>
</comment>
<feature type="coiled-coil region" evidence="8">
    <location>
        <begin position="192"/>
        <end position="219"/>
    </location>
</feature>
<dbReference type="Gene3D" id="1.10.287.950">
    <property type="entry name" value="Methyl-accepting chemotaxis protein"/>
    <property type="match status" value="1"/>
</dbReference>
<dbReference type="PROSITE" id="PS50885">
    <property type="entry name" value="HAMP"/>
    <property type="match status" value="1"/>
</dbReference>
<dbReference type="InterPro" id="IPR003660">
    <property type="entry name" value="HAMP_dom"/>
</dbReference>
<dbReference type="InterPro" id="IPR029020">
    <property type="entry name" value="Ammonium/urea_transptr"/>
</dbReference>
<dbReference type="eggNOG" id="COG0840">
    <property type="taxonomic scope" value="Bacteria"/>
</dbReference>
<dbReference type="GO" id="GO:0016020">
    <property type="term" value="C:membrane"/>
    <property type="evidence" value="ECO:0007669"/>
    <property type="project" value="UniProtKB-SubCell"/>
</dbReference>
<keyword evidence="4 9" id="KW-0472">Membrane</keyword>
<evidence type="ECO:0000313" key="13">
    <source>
        <dbReference type="Proteomes" id="UP000002572"/>
    </source>
</evidence>
<evidence type="ECO:0000259" key="10">
    <source>
        <dbReference type="PROSITE" id="PS50111"/>
    </source>
</evidence>
<dbReference type="InterPro" id="IPR004089">
    <property type="entry name" value="MCPsignal_dom"/>
</dbReference>
<dbReference type="SUPFAM" id="SSF111352">
    <property type="entry name" value="Ammonium transporter"/>
    <property type="match status" value="1"/>
</dbReference>
<dbReference type="Gene3D" id="1.10.3430.10">
    <property type="entry name" value="Ammonium transporter AmtB like domains"/>
    <property type="match status" value="1"/>
</dbReference>
<dbReference type="KEGG" id="din:Selin_2498"/>
<accession>E6W5S6</accession>
<reference evidence="12 13" key="1">
    <citation type="submission" date="2010-12" db="EMBL/GenBank/DDBJ databases">
        <title>Complete sequence of Desulfurispirillum indicum S5.</title>
        <authorList>
            <consortium name="US DOE Joint Genome Institute"/>
            <person name="Lucas S."/>
            <person name="Copeland A."/>
            <person name="Lapidus A."/>
            <person name="Cheng J.-F."/>
            <person name="Goodwin L."/>
            <person name="Pitluck S."/>
            <person name="Chertkov O."/>
            <person name="Held B."/>
            <person name="Detter J.C."/>
            <person name="Han C."/>
            <person name="Tapia R."/>
            <person name="Land M."/>
            <person name="Hauser L."/>
            <person name="Kyrpides N."/>
            <person name="Ivanova N."/>
            <person name="Mikhailova N."/>
            <person name="Haggblom M."/>
            <person name="Rauschenbach I."/>
            <person name="Bini E."/>
            <person name="Woyke T."/>
        </authorList>
    </citation>
    <scope>NUCLEOTIDE SEQUENCE [LARGE SCALE GENOMIC DNA]</scope>
    <source>
        <strain evidence="13">ATCC BAA-1389 / DSM 22839 / S5</strain>
    </source>
</reference>
<evidence type="ECO:0000256" key="2">
    <source>
        <dbReference type="ARBA" id="ARBA00022692"/>
    </source>
</evidence>
<dbReference type="SUPFAM" id="SSF58104">
    <property type="entry name" value="Methyl-accepting chemotaxis protein (MCP) signaling domain"/>
    <property type="match status" value="1"/>
</dbReference>
<dbReference type="eggNOG" id="COG0004">
    <property type="taxonomic scope" value="Bacteria"/>
</dbReference>
<dbReference type="Pfam" id="PF00672">
    <property type="entry name" value="HAMP"/>
    <property type="match status" value="1"/>
</dbReference>
<evidence type="ECO:0000256" key="3">
    <source>
        <dbReference type="ARBA" id="ARBA00022989"/>
    </source>
</evidence>